<proteinExistence type="predicted"/>
<protein>
    <submittedName>
        <fullName evidence="1">Adenine nucleotide alpha hydrolase</fullName>
    </submittedName>
</protein>
<dbReference type="InterPro" id="IPR052188">
    <property type="entry name" value="Ni-pincer_cofactor_biosynth"/>
</dbReference>
<dbReference type="PANTHER" id="PTHR43169">
    <property type="entry name" value="EXSB FAMILY PROTEIN"/>
    <property type="match status" value="1"/>
</dbReference>
<organism evidence="1 2">
    <name type="scientific">Roseospira marina</name>
    <dbReference type="NCBI Taxonomy" id="140057"/>
    <lineage>
        <taxon>Bacteria</taxon>
        <taxon>Pseudomonadati</taxon>
        <taxon>Pseudomonadota</taxon>
        <taxon>Alphaproteobacteria</taxon>
        <taxon>Rhodospirillales</taxon>
        <taxon>Rhodospirillaceae</taxon>
        <taxon>Roseospira</taxon>
    </lineage>
</organism>
<dbReference type="Gene3D" id="3.40.50.620">
    <property type="entry name" value="HUPs"/>
    <property type="match status" value="1"/>
</dbReference>
<dbReference type="SUPFAM" id="SSF52402">
    <property type="entry name" value="Adenine nucleotide alpha hydrolases-like"/>
    <property type="match status" value="1"/>
</dbReference>
<dbReference type="OrthoDB" id="9776919at2"/>
<dbReference type="PANTHER" id="PTHR43169:SF2">
    <property type="entry name" value="NAD_GMP SYNTHASE DOMAIN-CONTAINING PROTEIN"/>
    <property type="match status" value="1"/>
</dbReference>
<gene>
    <name evidence="1" type="ORF">F1188_08210</name>
</gene>
<accession>A0A5M6ICR3</accession>
<dbReference type="Proteomes" id="UP000324065">
    <property type="component" value="Unassembled WGS sequence"/>
</dbReference>
<dbReference type="EMBL" id="VWPJ01000006">
    <property type="protein sequence ID" value="KAA5605993.1"/>
    <property type="molecule type" value="Genomic_DNA"/>
</dbReference>
<dbReference type="AlphaFoldDB" id="A0A5M6ICR3"/>
<sequence>MTRDGAPVPHALATVLRAVSPCAVAVSGGVDSLTLAAAAARVGVDLLCVHATSPAVPAEATARTRALAAAHGWSLIVLDSGEFADPRYRRNGADRCYICKGHLYDAAAHAAPGRTILSGTNFDDLNDIRPGLTAAGERGVRHPFVEAGLDKAAVRALAAALGLGDVATLPAAPCLSSRIETGLRVEAEDLALAHTVEGWIRDWLRPQTVRCRVRRAGLVVELDAAALDALDVGGRTALLAGLRVRAPGRPVTLARYAMGSAAHPALKAAE</sequence>
<evidence type="ECO:0000313" key="1">
    <source>
        <dbReference type="EMBL" id="KAA5605993.1"/>
    </source>
</evidence>
<reference evidence="1 2" key="1">
    <citation type="submission" date="2019-09" db="EMBL/GenBank/DDBJ databases">
        <title>Genome sequence of Roseospira marina, one of the more divergent members of the non-sulfur purple photosynthetic bacterial family, the Rhodospirillaceae.</title>
        <authorList>
            <person name="Meyer T."/>
            <person name="Kyndt J."/>
        </authorList>
    </citation>
    <scope>NUCLEOTIDE SEQUENCE [LARGE SCALE GENOMIC DNA]</scope>
    <source>
        <strain evidence="1 2">DSM 15113</strain>
    </source>
</reference>
<dbReference type="RefSeq" id="WP_150061924.1">
    <property type="nucleotide sequence ID" value="NZ_JACHII010000002.1"/>
</dbReference>
<keyword evidence="2" id="KW-1185">Reference proteome</keyword>
<evidence type="ECO:0000313" key="2">
    <source>
        <dbReference type="Proteomes" id="UP000324065"/>
    </source>
</evidence>
<dbReference type="GO" id="GO:0016787">
    <property type="term" value="F:hydrolase activity"/>
    <property type="evidence" value="ECO:0007669"/>
    <property type="project" value="UniProtKB-KW"/>
</dbReference>
<dbReference type="InterPro" id="IPR014729">
    <property type="entry name" value="Rossmann-like_a/b/a_fold"/>
</dbReference>
<name>A0A5M6ICR3_9PROT</name>
<comment type="caution">
    <text evidence="1">The sequence shown here is derived from an EMBL/GenBank/DDBJ whole genome shotgun (WGS) entry which is preliminary data.</text>
</comment>
<keyword evidence="1" id="KW-0378">Hydrolase</keyword>